<sequence length="348" mass="39253">MNEQQFLDLLEGHLQKINSQELADIRRDFEEYFENGRAEGKTIEEIIESFGNMDELANELLASYDEEDFVQAVSLHKNDAHIPYSNVKMDINNVTISIVATDANEARIETKDKDDLTTAIMTIEDGTLVVKATRQDKVRRFWFITIVGSVGPANVIVYLPKKQYEQISITNHNGAIKIADVFAKQFELHADNGRIMTNTIEGSILEARTSNGRIILENTVVQQVKAISQNGRIEMENSKGQQYDVESYNGRIVVKNVEAQVQARSYNGRIEAEFATVKYPLQFRTDNGRIMLATAEKLENVAIEGSTHSGDVTIYSEKMSRYEHGTKEHTIQLKTSNGKISVEELVAQ</sequence>
<comment type="caution">
    <text evidence="2">The sequence shown here is derived from an EMBL/GenBank/DDBJ whole genome shotgun (WGS) entry which is preliminary data.</text>
</comment>
<evidence type="ECO:0000313" key="2">
    <source>
        <dbReference type="EMBL" id="MCH7323733.1"/>
    </source>
</evidence>
<organism evidence="2 3">
    <name type="scientific">Solibacillus palustris</name>
    <dbReference type="NCBI Taxonomy" id="2908203"/>
    <lineage>
        <taxon>Bacteria</taxon>
        <taxon>Bacillati</taxon>
        <taxon>Bacillota</taxon>
        <taxon>Bacilli</taxon>
        <taxon>Bacillales</taxon>
        <taxon>Caryophanaceae</taxon>
        <taxon>Solibacillus</taxon>
    </lineage>
</organism>
<proteinExistence type="predicted"/>
<evidence type="ECO:0000259" key="1">
    <source>
        <dbReference type="Pfam" id="PF13349"/>
    </source>
</evidence>
<evidence type="ECO:0000313" key="3">
    <source>
        <dbReference type="Proteomes" id="UP001316087"/>
    </source>
</evidence>
<reference evidence="2 3" key="1">
    <citation type="submission" date="2022-03" db="EMBL/GenBank/DDBJ databases">
        <authorList>
            <person name="Jo J.-H."/>
            <person name="Im W.-T."/>
        </authorList>
    </citation>
    <scope>NUCLEOTIDE SEQUENCE [LARGE SCALE GENOMIC DNA]</scope>
    <source>
        <strain evidence="2 3">MA9</strain>
    </source>
</reference>
<dbReference type="Pfam" id="PF13349">
    <property type="entry name" value="DUF4097"/>
    <property type="match status" value="1"/>
</dbReference>
<dbReference type="Proteomes" id="UP001316087">
    <property type="component" value="Unassembled WGS sequence"/>
</dbReference>
<keyword evidence="3" id="KW-1185">Reference proteome</keyword>
<dbReference type="InterPro" id="IPR025164">
    <property type="entry name" value="Toastrack_DUF4097"/>
</dbReference>
<protein>
    <submittedName>
        <fullName evidence="2">DUF4097 family beta strand repeat-containing protein</fullName>
    </submittedName>
</protein>
<dbReference type="EMBL" id="JAKZFC010000009">
    <property type="protein sequence ID" value="MCH7323733.1"/>
    <property type="molecule type" value="Genomic_DNA"/>
</dbReference>
<dbReference type="Pfam" id="PF22564">
    <property type="entry name" value="HAAS"/>
    <property type="match status" value="1"/>
</dbReference>
<feature type="domain" description="DUF4097" evidence="1">
    <location>
        <begin position="88"/>
        <end position="342"/>
    </location>
</feature>
<name>A0ABS9UHB2_9BACL</name>
<accession>A0ABS9UHB2</accession>
<gene>
    <name evidence="2" type="ORF">LZ480_17820</name>
</gene>
<dbReference type="RefSeq" id="WP_241370892.1">
    <property type="nucleotide sequence ID" value="NZ_JAKZFC010000009.1"/>
</dbReference>